<dbReference type="AlphaFoldDB" id="A0A818Y4Z2"/>
<comment type="subcellular location">
    <subcellularLocation>
        <location evidence="4">Cytoplasm</location>
        <location evidence="4">Cytoskeleton</location>
    </subcellularLocation>
</comment>
<dbReference type="PANTHER" id="PTHR45641:SF19">
    <property type="entry name" value="NEPHROCYSTIN-3"/>
    <property type="match status" value="1"/>
</dbReference>
<evidence type="ECO:0000313" key="6">
    <source>
        <dbReference type="EMBL" id="CAF4847124.1"/>
    </source>
</evidence>
<organism evidence="5 7">
    <name type="scientific">Rotaria socialis</name>
    <dbReference type="NCBI Taxonomy" id="392032"/>
    <lineage>
        <taxon>Eukaryota</taxon>
        <taxon>Metazoa</taxon>
        <taxon>Spiralia</taxon>
        <taxon>Gnathifera</taxon>
        <taxon>Rotifera</taxon>
        <taxon>Eurotatoria</taxon>
        <taxon>Bdelloidea</taxon>
        <taxon>Philodinida</taxon>
        <taxon>Philodinidae</taxon>
        <taxon>Rotaria</taxon>
    </lineage>
</organism>
<dbReference type="InterPro" id="IPR011990">
    <property type="entry name" value="TPR-like_helical_dom_sf"/>
</dbReference>
<keyword evidence="4" id="KW-0505">Motor protein</keyword>
<dbReference type="GO" id="GO:0005874">
    <property type="term" value="C:microtubule"/>
    <property type="evidence" value="ECO:0007669"/>
    <property type="project" value="UniProtKB-UniRule"/>
</dbReference>
<comment type="caution">
    <text evidence="5">The sequence shown here is derived from an EMBL/GenBank/DDBJ whole genome shotgun (WGS) entry which is preliminary data.</text>
</comment>
<feature type="repeat" description="TPR" evidence="3">
    <location>
        <begin position="437"/>
        <end position="470"/>
    </location>
</feature>
<keyword evidence="2 3" id="KW-0802">TPR repeat</keyword>
<dbReference type="Pfam" id="PF13424">
    <property type="entry name" value="TPR_12"/>
    <property type="match status" value="2"/>
</dbReference>
<dbReference type="InterPro" id="IPR019734">
    <property type="entry name" value="TPR_rpt"/>
</dbReference>
<reference evidence="5" key="1">
    <citation type="submission" date="2021-02" db="EMBL/GenBank/DDBJ databases">
        <authorList>
            <person name="Nowell W R."/>
        </authorList>
    </citation>
    <scope>NUCLEOTIDE SEQUENCE</scope>
</reference>
<accession>A0A818Y4Z2</accession>
<protein>
    <recommendedName>
        <fullName evidence="4">Kinesin light chain</fullName>
    </recommendedName>
</protein>
<evidence type="ECO:0000313" key="5">
    <source>
        <dbReference type="EMBL" id="CAF3747635.1"/>
    </source>
</evidence>
<evidence type="ECO:0000256" key="1">
    <source>
        <dbReference type="ARBA" id="ARBA00022737"/>
    </source>
</evidence>
<dbReference type="EMBL" id="CAJOBS010003150">
    <property type="protein sequence ID" value="CAF4847124.1"/>
    <property type="molecule type" value="Genomic_DNA"/>
</dbReference>
<dbReference type="EMBL" id="CAJNYV010005517">
    <property type="protein sequence ID" value="CAF3747635.1"/>
    <property type="molecule type" value="Genomic_DNA"/>
</dbReference>
<gene>
    <name evidence="5" type="ORF">KIK155_LOCUS29519</name>
    <name evidence="6" type="ORF">TOA249_LOCUS26575</name>
</gene>
<dbReference type="PRINTS" id="PR00381">
    <property type="entry name" value="KINESINLIGHT"/>
</dbReference>
<evidence type="ECO:0000256" key="3">
    <source>
        <dbReference type="PROSITE-ProRule" id="PRU00339"/>
    </source>
</evidence>
<keyword evidence="4" id="KW-0206">Cytoskeleton</keyword>
<dbReference type="Gene3D" id="3.90.176.10">
    <property type="entry name" value="Toxin ADP-ribosyltransferase, Chain A, domain 1"/>
    <property type="match status" value="1"/>
</dbReference>
<feature type="repeat" description="TPR" evidence="3">
    <location>
        <begin position="353"/>
        <end position="386"/>
    </location>
</feature>
<name>A0A818Y4Z2_9BILA</name>
<keyword evidence="4" id="KW-0963">Cytoplasm</keyword>
<dbReference type="Proteomes" id="UP000663838">
    <property type="component" value="Unassembled WGS sequence"/>
</dbReference>
<evidence type="ECO:0000256" key="4">
    <source>
        <dbReference type="RuleBase" id="RU367020"/>
    </source>
</evidence>
<comment type="function">
    <text evidence="4">Kinesin is a microtubule-associated force-producing protein that play a role in organelle transport.</text>
</comment>
<evidence type="ECO:0000256" key="2">
    <source>
        <dbReference type="ARBA" id="ARBA00022803"/>
    </source>
</evidence>
<dbReference type="Gene3D" id="1.25.40.10">
    <property type="entry name" value="Tetratricopeptide repeat domain"/>
    <property type="match status" value="2"/>
</dbReference>
<keyword evidence="4" id="KW-0493">Microtubule</keyword>
<dbReference type="GO" id="GO:0005871">
    <property type="term" value="C:kinesin complex"/>
    <property type="evidence" value="ECO:0007669"/>
    <property type="project" value="UniProtKB-UniRule"/>
</dbReference>
<dbReference type="SMART" id="SM00028">
    <property type="entry name" value="TPR"/>
    <property type="match status" value="5"/>
</dbReference>
<dbReference type="PANTHER" id="PTHR45641">
    <property type="entry name" value="TETRATRICOPEPTIDE REPEAT PROTEIN (AFU_ORTHOLOGUE AFUA_6G03870)"/>
    <property type="match status" value="1"/>
</dbReference>
<sequence>MGFNAFSVSTDNDSDRSSSDLNARFLHSLLIFDVLLRMKKTPNDSNEELIKICTNAYQGNPTELSNIEQFALSYTSDQAIAWYTKNCFLFRILNKALRIENIQLIYLFRSFICDIYLQLQQCKCTSPINVYRGQLMTLAEFNDLRSSIGRYISMNSFLSTSVKRDLAIFYLGTSQNFTIDFKRIVFEIYADPEVEGIKPFGKIESYSEFPNEQEVLFMPRNIFRIVEIYPDHDNNVDIVQMVLCGEKENHLKAIYEQNRKNYGGGRQVETNLMTLGNVLQRMGQYDNSEMFYRRQLNELLNASHQDERLISTCYFNIGEILRETSDYETSMIWYQKSLDIDTRTFPNGHPNIGNTYNSMGIAHEERGDYESALHSYSIALKIALETFGWNNTRVALCLNNTGNAYQAIGNYLEALNCHRIALTIRERNLPPDHHRLAASHNNIGVVYHRLGHFDLAFERYKIALRINQKSLPSYHSDIGKVLRNIGLLHEEAGKFQQALEYFEKEATRRREIQKFNQLDIANIEEDIKRINVKFLKLKLLNASRITFNT</sequence>
<dbReference type="SUPFAM" id="SSF48452">
    <property type="entry name" value="TPR-like"/>
    <property type="match status" value="2"/>
</dbReference>
<dbReference type="PROSITE" id="PS50005">
    <property type="entry name" value="TPR"/>
    <property type="match status" value="4"/>
</dbReference>
<dbReference type="Proteomes" id="UP000663865">
    <property type="component" value="Unassembled WGS sequence"/>
</dbReference>
<proteinExistence type="inferred from homology"/>
<comment type="subunit">
    <text evidence="4">Oligomeric complex composed of two heavy chains and two light chains.</text>
</comment>
<comment type="similarity">
    <text evidence="4">Belongs to the kinesin light chain family.</text>
</comment>
<evidence type="ECO:0000313" key="7">
    <source>
        <dbReference type="Proteomes" id="UP000663865"/>
    </source>
</evidence>
<feature type="repeat" description="TPR" evidence="3">
    <location>
        <begin position="311"/>
        <end position="344"/>
    </location>
</feature>
<keyword evidence="1" id="KW-0677">Repeat</keyword>
<feature type="repeat" description="TPR" evidence="3">
    <location>
        <begin position="479"/>
        <end position="512"/>
    </location>
</feature>
<dbReference type="PROSITE" id="PS51996">
    <property type="entry name" value="TR_MART"/>
    <property type="match status" value="1"/>
</dbReference>
<dbReference type="SUPFAM" id="SSF56399">
    <property type="entry name" value="ADP-ribosylation"/>
    <property type="match status" value="1"/>
</dbReference>
<dbReference type="Pfam" id="PF13176">
    <property type="entry name" value="TPR_7"/>
    <property type="match status" value="1"/>
</dbReference>